<keyword evidence="3" id="KW-1185">Reference proteome</keyword>
<accession>A0A840A9J5</accession>
<dbReference type="Proteomes" id="UP000553193">
    <property type="component" value="Unassembled WGS sequence"/>
</dbReference>
<gene>
    <name evidence="2" type="ORF">GGQ83_000612</name>
</gene>
<comment type="caution">
    <text evidence="2">The sequence shown here is derived from an EMBL/GenBank/DDBJ whole genome shotgun (WGS) entry which is preliminary data.</text>
</comment>
<protein>
    <submittedName>
        <fullName evidence="2">RES domain-containing protein</fullName>
    </submittedName>
</protein>
<feature type="domain" description="RES" evidence="1">
    <location>
        <begin position="19"/>
        <end position="147"/>
    </location>
</feature>
<dbReference type="AlphaFoldDB" id="A0A840A9J5"/>
<sequence length="160" mass="17164">MSVTAWRIASDTRGWAADDLSGAGADATGGRWNPPGQAVVYASMSRALACLETVVHLNAGGLPLNRYLVELTIPDALWKAARRETPDSLPVGWDAEPASATSERLGGEWLSGGASALLLVPSVVVPEEWNLLLNPRHAGTAGVKARKVRKWLYDPRLRRA</sequence>
<dbReference type="EMBL" id="JACIDJ010000001">
    <property type="protein sequence ID" value="MBB3897186.1"/>
    <property type="molecule type" value="Genomic_DNA"/>
</dbReference>
<evidence type="ECO:0000313" key="3">
    <source>
        <dbReference type="Proteomes" id="UP000553193"/>
    </source>
</evidence>
<evidence type="ECO:0000313" key="2">
    <source>
        <dbReference type="EMBL" id="MBB3897186.1"/>
    </source>
</evidence>
<dbReference type="RefSeq" id="WP_184382121.1">
    <property type="nucleotide sequence ID" value="NZ_JACIDJ010000001.1"/>
</dbReference>
<proteinExistence type="predicted"/>
<dbReference type="SMART" id="SM00953">
    <property type="entry name" value="RES"/>
    <property type="match status" value="1"/>
</dbReference>
<organism evidence="2 3">
    <name type="scientific">Roseococcus suduntuyensis</name>
    <dbReference type="NCBI Taxonomy" id="455361"/>
    <lineage>
        <taxon>Bacteria</taxon>
        <taxon>Pseudomonadati</taxon>
        <taxon>Pseudomonadota</taxon>
        <taxon>Alphaproteobacteria</taxon>
        <taxon>Acetobacterales</taxon>
        <taxon>Roseomonadaceae</taxon>
        <taxon>Roseococcus</taxon>
    </lineage>
</organism>
<dbReference type="Pfam" id="PF08808">
    <property type="entry name" value="RES"/>
    <property type="match status" value="1"/>
</dbReference>
<evidence type="ECO:0000259" key="1">
    <source>
        <dbReference type="SMART" id="SM00953"/>
    </source>
</evidence>
<dbReference type="InterPro" id="IPR014914">
    <property type="entry name" value="RES_dom"/>
</dbReference>
<name>A0A840A9J5_9PROT</name>
<reference evidence="2 3" key="1">
    <citation type="submission" date="2020-08" db="EMBL/GenBank/DDBJ databases">
        <title>Genomic Encyclopedia of Type Strains, Phase IV (KMG-IV): sequencing the most valuable type-strain genomes for metagenomic binning, comparative biology and taxonomic classification.</title>
        <authorList>
            <person name="Goeker M."/>
        </authorList>
    </citation>
    <scope>NUCLEOTIDE SEQUENCE [LARGE SCALE GENOMIC DNA]</scope>
    <source>
        <strain evidence="2 3">DSM 19979</strain>
    </source>
</reference>